<keyword evidence="5 10" id="KW-0812">Transmembrane</keyword>
<evidence type="ECO:0000256" key="2">
    <source>
        <dbReference type="ARBA" id="ARBA00010323"/>
    </source>
</evidence>
<evidence type="ECO:0000313" key="12">
    <source>
        <dbReference type="Proteomes" id="UP000823982"/>
    </source>
</evidence>
<dbReference type="PIRSF" id="PIRSF016636">
    <property type="entry name" value="AlgI_DltB"/>
    <property type="match status" value="1"/>
</dbReference>
<feature type="transmembrane region" description="Helical" evidence="10">
    <location>
        <begin position="145"/>
        <end position="165"/>
    </location>
</feature>
<feature type="transmembrane region" description="Helical" evidence="10">
    <location>
        <begin position="9"/>
        <end position="25"/>
    </location>
</feature>
<dbReference type="AlphaFoldDB" id="A0A9D1EME3"/>
<evidence type="ECO:0000256" key="6">
    <source>
        <dbReference type="ARBA" id="ARBA00022989"/>
    </source>
</evidence>
<comment type="caution">
    <text evidence="11">The sequence shown here is derived from an EMBL/GenBank/DDBJ whole genome shotgun (WGS) entry which is preliminary data.</text>
</comment>
<dbReference type="PIRSF" id="PIRSF500217">
    <property type="entry name" value="AlgI"/>
    <property type="match status" value="1"/>
</dbReference>
<keyword evidence="6 10" id="KW-1133">Transmembrane helix</keyword>
<feature type="transmembrane region" description="Helical" evidence="10">
    <location>
        <begin position="350"/>
        <end position="370"/>
    </location>
</feature>
<keyword evidence="3 9" id="KW-1003">Cell membrane</keyword>
<evidence type="ECO:0000256" key="5">
    <source>
        <dbReference type="ARBA" id="ARBA00022692"/>
    </source>
</evidence>
<dbReference type="PANTHER" id="PTHR13285:SF23">
    <property type="entry name" value="TEICHOIC ACID D-ALANYLTRANSFERASE"/>
    <property type="match status" value="1"/>
</dbReference>
<protein>
    <submittedName>
        <fullName evidence="11">MBOAT family protein</fullName>
    </submittedName>
</protein>
<evidence type="ECO:0000256" key="8">
    <source>
        <dbReference type="ARBA" id="ARBA00023315"/>
    </source>
</evidence>
<keyword evidence="7 9" id="KW-0472">Membrane</keyword>
<dbReference type="GO" id="GO:0042121">
    <property type="term" value="P:alginic acid biosynthetic process"/>
    <property type="evidence" value="ECO:0007669"/>
    <property type="project" value="InterPro"/>
</dbReference>
<name>A0A9D1EME3_9FIRM</name>
<feature type="transmembrane region" description="Helical" evidence="10">
    <location>
        <begin position="115"/>
        <end position="133"/>
    </location>
</feature>
<feature type="transmembrane region" description="Helical" evidence="10">
    <location>
        <begin position="223"/>
        <end position="243"/>
    </location>
</feature>
<dbReference type="GO" id="GO:0005886">
    <property type="term" value="C:plasma membrane"/>
    <property type="evidence" value="ECO:0007669"/>
    <property type="project" value="UniProtKB-SubCell"/>
</dbReference>
<dbReference type="Pfam" id="PF03062">
    <property type="entry name" value="MBOAT"/>
    <property type="match status" value="1"/>
</dbReference>
<keyword evidence="4 9" id="KW-0808">Transferase</keyword>
<evidence type="ECO:0000313" key="11">
    <source>
        <dbReference type="EMBL" id="HIS23884.1"/>
    </source>
</evidence>
<dbReference type="InterPro" id="IPR028362">
    <property type="entry name" value="AlgI"/>
</dbReference>
<dbReference type="EMBL" id="DVIR01000006">
    <property type="protein sequence ID" value="HIS23884.1"/>
    <property type="molecule type" value="Genomic_DNA"/>
</dbReference>
<evidence type="ECO:0000256" key="7">
    <source>
        <dbReference type="ARBA" id="ARBA00023136"/>
    </source>
</evidence>
<feature type="transmembrane region" description="Helical" evidence="10">
    <location>
        <begin position="76"/>
        <end position="95"/>
    </location>
</feature>
<evidence type="ECO:0000256" key="10">
    <source>
        <dbReference type="SAM" id="Phobius"/>
    </source>
</evidence>
<reference evidence="11" key="2">
    <citation type="journal article" date="2021" name="PeerJ">
        <title>Extensive microbial diversity within the chicken gut microbiome revealed by metagenomics and culture.</title>
        <authorList>
            <person name="Gilroy R."/>
            <person name="Ravi A."/>
            <person name="Getino M."/>
            <person name="Pursley I."/>
            <person name="Horton D.L."/>
            <person name="Alikhan N.F."/>
            <person name="Baker D."/>
            <person name="Gharbi K."/>
            <person name="Hall N."/>
            <person name="Watson M."/>
            <person name="Adriaenssens E.M."/>
            <person name="Foster-Nyarko E."/>
            <person name="Jarju S."/>
            <person name="Secka A."/>
            <person name="Antonio M."/>
            <person name="Oren A."/>
            <person name="Chaudhuri R.R."/>
            <person name="La Ragione R."/>
            <person name="Hildebrand F."/>
            <person name="Pallen M.J."/>
        </authorList>
    </citation>
    <scope>NUCLEOTIDE SEQUENCE</scope>
    <source>
        <strain evidence="11">CHK157-1446</strain>
    </source>
</reference>
<feature type="transmembrane region" description="Helical" evidence="10">
    <location>
        <begin position="440"/>
        <end position="458"/>
    </location>
</feature>
<feature type="transmembrane region" description="Helical" evidence="10">
    <location>
        <begin position="45"/>
        <end position="64"/>
    </location>
</feature>
<dbReference type="GO" id="GO:0016746">
    <property type="term" value="F:acyltransferase activity"/>
    <property type="evidence" value="ECO:0007669"/>
    <property type="project" value="UniProtKB-KW"/>
</dbReference>
<feature type="transmembrane region" description="Helical" evidence="10">
    <location>
        <begin position="399"/>
        <end position="419"/>
    </location>
</feature>
<evidence type="ECO:0000256" key="4">
    <source>
        <dbReference type="ARBA" id="ARBA00022679"/>
    </source>
</evidence>
<organism evidence="11 12">
    <name type="scientific">Candidatus Faeciplasma gallinarum</name>
    <dbReference type="NCBI Taxonomy" id="2840799"/>
    <lineage>
        <taxon>Bacteria</taxon>
        <taxon>Bacillati</taxon>
        <taxon>Bacillota</taxon>
        <taxon>Clostridia</taxon>
        <taxon>Eubacteriales</taxon>
        <taxon>Oscillospiraceae</taxon>
        <taxon>Oscillospiraceae incertae sedis</taxon>
        <taxon>Candidatus Faeciplasma</taxon>
    </lineage>
</organism>
<dbReference type="InterPro" id="IPR004299">
    <property type="entry name" value="MBOAT_fam"/>
</dbReference>
<gene>
    <name evidence="11" type="ORF">IAD01_00540</name>
</gene>
<accession>A0A9D1EME3</accession>
<proteinExistence type="inferred from homology"/>
<evidence type="ECO:0000256" key="3">
    <source>
        <dbReference type="ARBA" id="ARBA00022475"/>
    </source>
</evidence>
<dbReference type="InterPro" id="IPR024194">
    <property type="entry name" value="Ac/AlaTfrase_AlgI/DltB"/>
</dbReference>
<evidence type="ECO:0000256" key="1">
    <source>
        <dbReference type="ARBA" id="ARBA00004651"/>
    </source>
</evidence>
<dbReference type="InterPro" id="IPR051085">
    <property type="entry name" value="MB_O-acyltransferase"/>
</dbReference>
<sequence length="466" mass="51983">MVFAGVEFLFYYLPIVMLVYFISPKKFKNLILFVSGLIFYAWGEPLYVCVLLLSTLIDYFAGIIMDKTDSTAKRRACLIVSVVMNLGLLFVFKYSSFFINTVNSVFGTSIPDPGLPLPIGISFFTFQTMSYTIDRYRNKVEVQRNFINFGAFVTCFPQIVAGPIVKYSDIAKELDSRSVGTSDLSDGISIFMCGLSKKVLLANSIGDVWAQIKACDYSTLPAATAWLGIIAFTFQIYFDFSGYSDMAIGLGRMLGFHFPKNFDYPYLSKSVSEFWRRWHMTLGSWFKDYVYFPLGGSRGTKAQTVRNLLIVWFLTGLWHGASFNFVLWGLWFGVLIVIEHLGFSKILAKLPAAVSWLYTMLAVVLGWVLFETDSLGSAWAYLGAMFGAGGAFADSQFTAWLSECALILAICIFFAFGAGREYLAKLGGSDSKALMVVKPLVTGALLIACTAYIVNGGYNPFLYFNF</sequence>
<feature type="transmembrane region" description="Helical" evidence="10">
    <location>
        <begin position="377"/>
        <end position="393"/>
    </location>
</feature>
<dbReference type="Proteomes" id="UP000823982">
    <property type="component" value="Unassembled WGS sequence"/>
</dbReference>
<evidence type="ECO:0000256" key="9">
    <source>
        <dbReference type="PIRNR" id="PIRNR016636"/>
    </source>
</evidence>
<comment type="similarity">
    <text evidence="2 9">Belongs to the membrane-bound acyltransferase family.</text>
</comment>
<comment type="subcellular location">
    <subcellularLocation>
        <location evidence="1">Cell membrane</location>
        <topology evidence="1">Multi-pass membrane protein</topology>
    </subcellularLocation>
</comment>
<keyword evidence="8 9" id="KW-0012">Acyltransferase</keyword>
<feature type="transmembrane region" description="Helical" evidence="10">
    <location>
        <begin position="308"/>
        <end position="338"/>
    </location>
</feature>
<reference evidence="11" key="1">
    <citation type="submission" date="2020-10" db="EMBL/GenBank/DDBJ databases">
        <authorList>
            <person name="Gilroy R."/>
        </authorList>
    </citation>
    <scope>NUCLEOTIDE SEQUENCE</scope>
    <source>
        <strain evidence="11">CHK157-1446</strain>
    </source>
</reference>
<dbReference type="PANTHER" id="PTHR13285">
    <property type="entry name" value="ACYLTRANSFERASE"/>
    <property type="match status" value="1"/>
</dbReference>